<sequence>MSGQHYSYITYHQTELYFQKFGTGKKVLLAFHGYGENSDTFKKIGEVLGEQYTIYSFDLFFHGKSKWPFGSKVLKKEFWLALIRHFLDSENIDRFSMAGYSMGSKFLLTILEAHATRIDDIFFIAPDGIATNTWYRLATYPMFLRRVFKLTVRFPKPLFAFMQLMLKLKIVDKGVIKFAKSEMNSPVKRKRVYDSWIVFRHLSFDMAVIAGLINRHQIPIKMILGKYDKIMTPEGMQALLNKVTDHELIVLETSHNRLPDAFAKYLQTQ</sequence>
<dbReference type="PANTHER" id="PTHR43798">
    <property type="entry name" value="MONOACYLGLYCEROL LIPASE"/>
    <property type="match status" value="1"/>
</dbReference>
<proteinExistence type="predicted"/>
<protein>
    <submittedName>
        <fullName evidence="2">Alpha/beta hydrolase</fullName>
    </submittedName>
</protein>
<dbReference type="InterPro" id="IPR000073">
    <property type="entry name" value="AB_hydrolase_1"/>
</dbReference>
<dbReference type="GO" id="GO:0016787">
    <property type="term" value="F:hydrolase activity"/>
    <property type="evidence" value="ECO:0007669"/>
    <property type="project" value="UniProtKB-KW"/>
</dbReference>
<dbReference type="Gene3D" id="3.40.50.1820">
    <property type="entry name" value="alpha/beta hydrolase"/>
    <property type="match status" value="1"/>
</dbReference>
<evidence type="ECO:0000313" key="2">
    <source>
        <dbReference type="EMBL" id="MDN5211478.1"/>
    </source>
</evidence>
<dbReference type="RefSeq" id="WP_346756811.1">
    <property type="nucleotide sequence ID" value="NZ_JAUJEB010000001.1"/>
</dbReference>
<dbReference type="InterPro" id="IPR029058">
    <property type="entry name" value="AB_hydrolase_fold"/>
</dbReference>
<dbReference type="InterPro" id="IPR050266">
    <property type="entry name" value="AB_hydrolase_sf"/>
</dbReference>
<name>A0ABT8L1A5_9BACT</name>
<evidence type="ECO:0000313" key="3">
    <source>
        <dbReference type="Proteomes" id="UP001172083"/>
    </source>
</evidence>
<dbReference type="EMBL" id="JAUJEB010000001">
    <property type="protein sequence ID" value="MDN5211478.1"/>
    <property type="molecule type" value="Genomic_DNA"/>
</dbReference>
<keyword evidence="3" id="KW-1185">Reference proteome</keyword>
<accession>A0ABT8L1A5</accession>
<reference evidence="2" key="1">
    <citation type="submission" date="2023-06" db="EMBL/GenBank/DDBJ databases">
        <title>Genomic of Agaribacillus aureum.</title>
        <authorList>
            <person name="Wang G."/>
        </authorList>
    </citation>
    <scope>NUCLEOTIDE SEQUENCE</scope>
    <source>
        <strain evidence="2">BMA12</strain>
    </source>
</reference>
<gene>
    <name evidence="2" type="ORF">QQ020_05430</name>
</gene>
<dbReference type="Pfam" id="PF00561">
    <property type="entry name" value="Abhydrolase_1"/>
    <property type="match status" value="1"/>
</dbReference>
<dbReference type="PANTHER" id="PTHR43798:SF33">
    <property type="entry name" value="HYDROLASE, PUTATIVE (AFU_ORTHOLOGUE AFUA_2G14860)-RELATED"/>
    <property type="match status" value="1"/>
</dbReference>
<feature type="domain" description="AB hydrolase-1" evidence="1">
    <location>
        <begin position="27"/>
        <end position="250"/>
    </location>
</feature>
<comment type="caution">
    <text evidence="2">The sequence shown here is derived from an EMBL/GenBank/DDBJ whole genome shotgun (WGS) entry which is preliminary data.</text>
</comment>
<evidence type="ECO:0000259" key="1">
    <source>
        <dbReference type="Pfam" id="PF00561"/>
    </source>
</evidence>
<dbReference type="SUPFAM" id="SSF53474">
    <property type="entry name" value="alpha/beta-Hydrolases"/>
    <property type="match status" value="1"/>
</dbReference>
<organism evidence="2 3">
    <name type="scientific">Agaribacillus aureus</name>
    <dbReference type="NCBI Taxonomy" id="3051825"/>
    <lineage>
        <taxon>Bacteria</taxon>
        <taxon>Pseudomonadati</taxon>
        <taxon>Bacteroidota</taxon>
        <taxon>Cytophagia</taxon>
        <taxon>Cytophagales</taxon>
        <taxon>Splendidivirgaceae</taxon>
        <taxon>Agaribacillus</taxon>
    </lineage>
</organism>
<keyword evidence="2" id="KW-0378">Hydrolase</keyword>
<dbReference type="Proteomes" id="UP001172083">
    <property type="component" value="Unassembled WGS sequence"/>
</dbReference>